<dbReference type="InterPro" id="IPR044066">
    <property type="entry name" value="TRIAD_supradom"/>
</dbReference>
<dbReference type="CDD" id="cd20335">
    <property type="entry name" value="BRcat_RBR"/>
    <property type="match status" value="1"/>
</dbReference>
<dbReference type="GO" id="GO:0000151">
    <property type="term" value="C:ubiquitin ligase complex"/>
    <property type="evidence" value="ECO:0007669"/>
    <property type="project" value="TreeGrafter"/>
</dbReference>
<comment type="pathway">
    <text evidence="1">Protein modification; protein ubiquitination.</text>
</comment>
<dbReference type="GO" id="GO:0008270">
    <property type="term" value="F:zinc ion binding"/>
    <property type="evidence" value="ECO:0007669"/>
    <property type="project" value="UniProtKB-KW"/>
</dbReference>
<dbReference type="InterPro" id="IPR051628">
    <property type="entry name" value="LUBAC_E3_Ligases"/>
</dbReference>
<gene>
    <name evidence="10" type="ORF">SNEC2469_LOCUS22461</name>
</gene>
<dbReference type="PROSITE" id="PS51873">
    <property type="entry name" value="TRIAD"/>
    <property type="match status" value="1"/>
</dbReference>
<feature type="region of interest" description="Disordered" evidence="8">
    <location>
        <begin position="1"/>
        <end position="74"/>
    </location>
</feature>
<dbReference type="SUPFAM" id="SSF57850">
    <property type="entry name" value="RING/U-box"/>
    <property type="match status" value="2"/>
</dbReference>
<keyword evidence="4" id="KW-0677">Repeat</keyword>
<evidence type="ECO:0000259" key="9">
    <source>
        <dbReference type="PROSITE" id="PS51873"/>
    </source>
</evidence>
<evidence type="ECO:0000256" key="5">
    <source>
        <dbReference type="ARBA" id="ARBA00022771"/>
    </source>
</evidence>
<dbReference type="OrthoDB" id="6050183at2759"/>
<dbReference type="PANTHER" id="PTHR22770:SF13">
    <property type="entry name" value="RING-TYPE DOMAIN-CONTAINING PROTEIN"/>
    <property type="match status" value="1"/>
</dbReference>
<accession>A0A812Y7S5</accession>
<dbReference type="SMART" id="SM00647">
    <property type="entry name" value="IBR"/>
    <property type="match status" value="2"/>
</dbReference>
<evidence type="ECO:0000256" key="1">
    <source>
        <dbReference type="ARBA" id="ARBA00004906"/>
    </source>
</evidence>
<comment type="caution">
    <text evidence="10">The sequence shown here is derived from an EMBL/GenBank/DDBJ whole genome shotgun (WGS) entry which is preliminary data.</text>
</comment>
<feature type="domain" description="RING-type" evidence="9">
    <location>
        <begin position="500"/>
        <end position="740"/>
    </location>
</feature>
<dbReference type="InterPro" id="IPR002867">
    <property type="entry name" value="IBR_dom"/>
</dbReference>
<protein>
    <recommendedName>
        <fullName evidence="9">RING-type domain-containing protein</fullName>
    </recommendedName>
</protein>
<feature type="compositionally biased region" description="Low complexity" evidence="8">
    <location>
        <begin position="46"/>
        <end position="56"/>
    </location>
</feature>
<reference evidence="10" key="1">
    <citation type="submission" date="2021-02" db="EMBL/GenBank/DDBJ databases">
        <authorList>
            <person name="Dougan E. K."/>
            <person name="Rhodes N."/>
            <person name="Thang M."/>
            <person name="Chan C."/>
        </authorList>
    </citation>
    <scope>NUCLEOTIDE SEQUENCE</scope>
</reference>
<dbReference type="EMBL" id="CAJNJA010040808">
    <property type="protein sequence ID" value="CAE7769394.1"/>
    <property type="molecule type" value="Genomic_DNA"/>
</dbReference>
<evidence type="ECO:0000256" key="2">
    <source>
        <dbReference type="ARBA" id="ARBA00022679"/>
    </source>
</evidence>
<evidence type="ECO:0000313" key="11">
    <source>
        <dbReference type="Proteomes" id="UP000601435"/>
    </source>
</evidence>
<dbReference type="Proteomes" id="UP000601435">
    <property type="component" value="Unassembled WGS sequence"/>
</dbReference>
<dbReference type="GO" id="GO:0043130">
    <property type="term" value="F:ubiquitin binding"/>
    <property type="evidence" value="ECO:0007669"/>
    <property type="project" value="TreeGrafter"/>
</dbReference>
<dbReference type="AlphaFoldDB" id="A0A812Y7S5"/>
<organism evidence="10 11">
    <name type="scientific">Symbiodinium necroappetens</name>
    <dbReference type="NCBI Taxonomy" id="1628268"/>
    <lineage>
        <taxon>Eukaryota</taxon>
        <taxon>Sar</taxon>
        <taxon>Alveolata</taxon>
        <taxon>Dinophyceae</taxon>
        <taxon>Suessiales</taxon>
        <taxon>Symbiodiniaceae</taxon>
        <taxon>Symbiodinium</taxon>
    </lineage>
</organism>
<keyword evidence="5" id="KW-0863">Zinc-finger</keyword>
<keyword evidence="11" id="KW-1185">Reference proteome</keyword>
<dbReference type="GO" id="GO:0004842">
    <property type="term" value="F:ubiquitin-protein transferase activity"/>
    <property type="evidence" value="ECO:0007669"/>
    <property type="project" value="TreeGrafter"/>
</dbReference>
<dbReference type="GO" id="GO:0097039">
    <property type="term" value="P:protein linear polyubiquitination"/>
    <property type="evidence" value="ECO:0007669"/>
    <property type="project" value="TreeGrafter"/>
</dbReference>
<evidence type="ECO:0000256" key="4">
    <source>
        <dbReference type="ARBA" id="ARBA00022737"/>
    </source>
</evidence>
<evidence type="ECO:0000256" key="3">
    <source>
        <dbReference type="ARBA" id="ARBA00022723"/>
    </source>
</evidence>
<evidence type="ECO:0000256" key="6">
    <source>
        <dbReference type="ARBA" id="ARBA00022786"/>
    </source>
</evidence>
<keyword evidence="2" id="KW-0808">Transferase</keyword>
<evidence type="ECO:0000256" key="8">
    <source>
        <dbReference type="SAM" id="MobiDB-lite"/>
    </source>
</evidence>
<evidence type="ECO:0000313" key="10">
    <source>
        <dbReference type="EMBL" id="CAE7769394.1"/>
    </source>
</evidence>
<dbReference type="PANTHER" id="PTHR22770">
    <property type="entry name" value="UBIQUITIN CONJUGATING ENZYME 7 INTERACTING PROTEIN-RELATED"/>
    <property type="match status" value="1"/>
</dbReference>
<feature type="compositionally biased region" description="Basic and acidic residues" evidence="8">
    <location>
        <begin position="1"/>
        <end position="11"/>
    </location>
</feature>
<feature type="compositionally biased region" description="Polar residues" evidence="8">
    <location>
        <begin position="17"/>
        <end position="29"/>
    </location>
</feature>
<feature type="region of interest" description="Disordered" evidence="8">
    <location>
        <begin position="149"/>
        <end position="178"/>
    </location>
</feature>
<dbReference type="Pfam" id="PF01485">
    <property type="entry name" value="IBR"/>
    <property type="match status" value="1"/>
</dbReference>
<keyword evidence="6" id="KW-0833">Ubl conjugation pathway</keyword>
<keyword evidence="7" id="KW-0862">Zinc</keyword>
<evidence type="ECO:0000256" key="7">
    <source>
        <dbReference type="ARBA" id="ARBA00022833"/>
    </source>
</evidence>
<sequence>MERQPKSKTCEELSASAAPTPSETVSSGDSVAAPTPVEPEKRSAEAAEAMEAVEVSMEAEEATPPPPLPVRSIEPNEHGMKWWREASWLLEISPNAGRSPTTWAQCTLGSEGPLQMAKHARAGEPRESGDALLLPFATLKGARAGLLQVDSDDEPDSEGGGYQEGQPSEPSPAQLASDNDDGVVWHAKVFTDDYIHPRDCLPSGEVKPRRAMPVIRQSELLSQLQKVGDTWILPGPLNGWPSLVNLQLRSITQKQRGLLPMTAAVKRIWVDGDELPKKLPERCRATFLAPSWMKKGWSKDSAGFVWWFTPRCIHSPGACHFGERLVSTLLTGPHKDAEAVQVHAIAHRYPVDSETLRDLQTWHVAVALEWSHGQFSTLVELAWLNGIGGYGGKSNWVADKLEPVPEIYEAMASSMRGSWNQVRSEIRMIDMPITSKEQLEQYLRRYSEDGGLPRNEWRFKAPRIYASSEVRLRLRSPAHIAGYLLNYISRVAEYDTLRKNCQTFATDFFAFLMHNLLLRHFAVAVRAFGLWSRLVLRWDTQPSFGLAFSVSSLRHATNVGPECSSVLAERDLRKLLPTETIDRLLARSLEQAVSSSANIRACPTPNCVMRVAIEEGDITKFKCTICKKESCLRCGRQPFHRGMTCEEYAEKLKNSTRAAKKERQAEQLFEQWMEKTGSKQCPTCRMAVTKQNLDKQKTQYSECHKMSCRNCGTKFCFKCLAILTDTYTCGCTIDAHGFIDPVTGKIVKHLKKRAKK</sequence>
<dbReference type="GO" id="GO:0043161">
    <property type="term" value="P:proteasome-mediated ubiquitin-dependent protein catabolic process"/>
    <property type="evidence" value="ECO:0007669"/>
    <property type="project" value="TreeGrafter"/>
</dbReference>
<keyword evidence="3" id="KW-0479">Metal-binding</keyword>
<name>A0A812Y7S5_9DINO</name>
<proteinExistence type="predicted"/>